<dbReference type="PIRSF" id="PIRSF000450">
    <property type="entry name" value="H_ser_succinyltr"/>
    <property type="match status" value="1"/>
</dbReference>
<comment type="similarity">
    <text evidence="4">Belongs to the MetA family.</text>
</comment>
<evidence type="ECO:0000256" key="2">
    <source>
        <dbReference type="ARBA" id="ARBA00022679"/>
    </source>
</evidence>
<feature type="binding site" evidence="4">
    <location>
        <position position="237"/>
    </location>
    <ligand>
        <name>substrate</name>
    </ligand>
</feature>
<dbReference type="GO" id="GO:0008899">
    <property type="term" value="F:homoserine O-succinyltransferase activity"/>
    <property type="evidence" value="ECO:0007669"/>
    <property type="project" value="UniProtKB-UniRule"/>
</dbReference>
<dbReference type="UniPathway" id="UPA00051">
    <property type="reaction ID" value="UER00074"/>
</dbReference>
<feature type="site" description="Important for acyl-CoA specificity" evidence="4">
    <location>
        <position position="97"/>
    </location>
</feature>
<feature type="active site" description="Acyl-thioester intermediate" evidence="4 5">
    <location>
        <position position="128"/>
    </location>
</feature>
<keyword evidence="2 4" id="KW-0808">Transferase</keyword>
<keyword evidence="3 4" id="KW-0012">Acyltransferase</keyword>
<dbReference type="Pfam" id="PF04204">
    <property type="entry name" value="HTS"/>
    <property type="match status" value="1"/>
</dbReference>
<reference evidence="6" key="1">
    <citation type="journal article" date="2011" name="J. Bacteriol.">
        <title>Genome Sequence of Weissella thailandensis fsh4-2.</title>
        <authorList>
            <person name="Benomar N."/>
            <person name="Abriouel H."/>
            <person name="Lee H."/>
            <person name="Cho G.S."/>
            <person name="Huch M."/>
            <person name="Pulido R.P."/>
            <person name="Holzapfel W.H."/>
            <person name="Galvez A."/>
            <person name="Franz C.M."/>
        </authorList>
    </citation>
    <scope>NUCLEOTIDE SEQUENCE</scope>
    <source>
        <strain evidence="6">Fsh4-2</strain>
    </source>
</reference>
<evidence type="ECO:0000256" key="5">
    <source>
        <dbReference type="PIRSR" id="PIRSR000450-1"/>
    </source>
</evidence>
<gene>
    <name evidence="4" type="primary">metAA</name>
    <name evidence="6" type="ORF">WT2_01301</name>
</gene>
<dbReference type="PANTHER" id="PTHR20919">
    <property type="entry name" value="HOMOSERINE O-SUCCINYLTRANSFERASE"/>
    <property type="match status" value="1"/>
</dbReference>
<organism evidence="6">
    <name type="scientific">Weissella thailandensis fsh4-2</name>
    <dbReference type="NCBI Taxonomy" id="1056112"/>
    <lineage>
        <taxon>Bacteria</taxon>
        <taxon>Bacillati</taxon>
        <taxon>Bacillota</taxon>
        <taxon>Bacilli</taxon>
        <taxon>Lactobacillales</taxon>
        <taxon>Lactobacillaceae</taxon>
        <taxon>Weissella</taxon>
    </lineage>
</organism>
<accession>G0UHM3</accession>
<keyword evidence="4" id="KW-0963">Cytoplasm</keyword>
<dbReference type="InterPro" id="IPR033752">
    <property type="entry name" value="MetA_family"/>
</dbReference>
<evidence type="ECO:0000256" key="4">
    <source>
        <dbReference type="HAMAP-Rule" id="MF_00295"/>
    </source>
</evidence>
<protein>
    <recommendedName>
        <fullName evidence="4">Homoserine O-acetyltransferase</fullName>
        <shortName evidence="4">HAT</shortName>
        <ecNumber evidence="4">2.3.1.31</ecNumber>
    </recommendedName>
    <alternativeName>
        <fullName evidence="4">Homoserine transacetylase</fullName>
        <shortName evidence="4">HTA</shortName>
    </alternativeName>
</protein>
<sequence length="288" mass="32991">MTVYVRNGLAKKSQGKVPMKLLEIGILNLMPTKQETEEQFINLLSHSEQDIALSFFYPETHQFRYSSAAAVKNNYDTLANGLKQSMDAWIVTGAPLEKLPFEKVDYWHEIRAAFTTFSQQKLPVIYECWAAQAALYQQYGFQKKLREQKLSGIFIADTLFKTSQLIIGFGAGGLFRMPQSRYTDIAFPQSGLPNELEVIASAPDVGPMVLADQVTNAVFVTGHPEYTQYTLDWEYKRDCQQGLVVEPPRNYYLNDTKNQINNSWVTTSRLFYRNWVGQVVRKKVEKNI</sequence>
<evidence type="ECO:0000256" key="3">
    <source>
        <dbReference type="ARBA" id="ARBA00023315"/>
    </source>
</evidence>
<feature type="site" description="Important for substrate specificity" evidence="4">
    <location>
        <position position="180"/>
    </location>
</feature>
<keyword evidence="1 4" id="KW-0028">Amino-acid biosynthesis</keyword>
<dbReference type="EMBL" id="HE575167">
    <property type="protein sequence ID" value="CCC57282.1"/>
    <property type="molecule type" value="Genomic_DNA"/>
</dbReference>
<keyword evidence="4" id="KW-0486">Methionine biosynthesis</keyword>
<dbReference type="SUPFAM" id="SSF52317">
    <property type="entry name" value="Class I glutamine amidotransferase-like"/>
    <property type="match status" value="1"/>
</dbReference>
<proteinExistence type="inferred from homology"/>
<comment type="catalytic activity">
    <reaction evidence="4">
        <text>L-homoserine + acetyl-CoA = O-acetyl-L-homoserine + CoA</text>
        <dbReference type="Rhea" id="RHEA:13701"/>
        <dbReference type="ChEBI" id="CHEBI:57287"/>
        <dbReference type="ChEBI" id="CHEBI:57288"/>
        <dbReference type="ChEBI" id="CHEBI:57476"/>
        <dbReference type="ChEBI" id="CHEBI:57716"/>
        <dbReference type="EC" id="2.3.1.31"/>
    </reaction>
</comment>
<dbReference type="GO" id="GO:0004414">
    <property type="term" value="F:homoserine O-acetyltransferase activity"/>
    <property type="evidence" value="ECO:0007669"/>
    <property type="project" value="UniProtKB-EC"/>
</dbReference>
<comment type="function">
    <text evidence="4">Transfers an acetyl group from acetyl-CoA to L-homoserine, forming acetyl-L-homoserine.</text>
</comment>
<reference evidence="6" key="2">
    <citation type="submission" date="2011-07" db="EMBL/GenBank/DDBJ databases">
        <authorList>
            <person name="Franz C."/>
        </authorList>
    </citation>
    <scope>NUCLEOTIDE SEQUENCE</scope>
    <source>
        <strain evidence="6">Fsh4-2</strain>
    </source>
</reference>
<dbReference type="PANTHER" id="PTHR20919:SF0">
    <property type="entry name" value="HOMOSERINE O-SUCCINYLTRANSFERASE"/>
    <property type="match status" value="1"/>
</dbReference>
<evidence type="ECO:0000313" key="6">
    <source>
        <dbReference type="EMBL" id="CCC57282.1"/>
    </source>
</evidence>
<dbReference type="AlphaFoldDB" id="G0UHM3"/>
<feature type="binding site" evidence="4">
    <location>
        <position position="180"/>
    </location>
    <ligand>
        <name>substrate</name>
    </ligand>
</feature>
<dbReference type="GO" id="GO:0009086">
    <property type="term" value="P:methionine biosynthetic process"/>
    <property type="evidence" value="ECO:0007669"/>
    <property type="project" value="UniProtKB-UniRule"/>
</dbReference>
<feature type="active site" description="Proton acceptor" evidence="4">
    <location>
        <position position="223"/>
    </location>
</feature>
<dbReference type="GO" id="GO:0005737">
    <property type="term" value="C:cytoplasm"/>
    <property type="evidence" value="ECO:0007669"/>
    <property type="project" value="UniProtKB-SubCell"/>
</dbReference>
<dbReference type="EC" id="2.3.1.31" evidence="4"/>
<dbReference type="InterPro" id="IPR029062">
    <property type="entry name" value="Class_I_gatase-like"/>
</dbReference>
<comment type="subcellular location">
    <subcellularLocation>
        <location evidence="4">Cytoplasm</location>
    </subcellularLocation>
</comment>
<feature type="binding site" evidence="4">
    <location>
        <position position="149"/>
    </location>
    <ligand>
        <name>substrate</name>
    </ligand>
</feature>
<dbReference type="Gene3D" id="3.40.50.880">
    <property type="match status" value="1"/>
</dbReference>
<comment type="pathway">
    <text evidence="4">Amino-acid biosynthesis; L-methionine biosynthesis via de novo pathway; O-acetyl-L-homoserine from L-homoserine: step 1/1.</text>
</comment>
<feature type="active site" evidence="4">
    <location>
        <position position="225"/>
    </location>
</feature>
<dbReference type="HAMAP" id="MF_00295">
    <property type="entry name" value="MetA_acyltransf"/>
    <property type="match status" value="1"/>
</dbReference>
<evidence type="ECO:0000256" key="1">
    <source>
        <dbReference type="ARBA" id="ARBA00022605"/>
    </source>
</evidence>
<name>G0UHM3_9LACO</name>
<comment type="caution">
    <text evidence="4">Lacks conserved residue(s) required for the propagation of feature annotation.</text>
</comment>